<sequence length="74" mass="8416">MGTHAMLAFDMPNHAQQDCCKELNHQQECGCYVAGAVNLAHQISYSHEALEYLWPTFGKPLTYTAKLYRPPKFV</sequence>
<name>A0A4R6X7M5_9GAMM</name>
<dbReference type="RefSeq" id="WP_133559671.1">
    <property type="nucleotide sequence ID" value="NZ_SNZA01000001.1"/>
</dbReference>
<organism evidence="1 2">
    <name type="scientific">Marinomonas communis</name>
    <dbReference type="NCBI Taxonomy" id="28254"/>
    <lineage>
        <taxon>Bacteria</taxon>
        <taxon>Pseudomonadati</taxon>
        <taxon>Pseudomonadota</taxon>
        <taxon>Gammaproteobacteria</taxon>
        <taxon>Oceanospirillales</taxon>
        <taxon>Oceanospirillaceae</taxon>
        <taxon>Marinomonas</taxon>
    </lineage>
</organism>
<dbReference type="AlphaFoldDB" id="A0A4R6X7M5"/>
<keyword evidence="2" id="KW-1185">Reference proteome</keyword>
<dbReference type="EMBL" id="SNZA01000001">
    <property type="protein sequence ID" value="TDR15036.1"/>
    <property type="molecule type" value="Genomic_DNA"/>
</dbReference>
<evidence type="ECO:0000313" key="2">
    <source>
        <dbReference type="Proteomes" id="UP000295729"/>
    </source>
</evidence>
<gene>
    <name evidence="1" type="ORF">C8D85_0390</name>
</gene>
<comment type="caution">
    <text evidence="1">The sequence shown here is derived from an EMBL/GenBank/DDBJ whole genome shotgun (WGS) entry which is preliminary data.</text>
</comment>
<protein>
    <submittedName>
        <fullName evidence="1">Uncharacterized protein</fullName>
    </submittedName>
</protein>
<dbReference type="Proteomes" id="UP000295729">
    <property type="component" value="Unassembled WGS sequence"/>
</dbReference>
<reference evidence="1 2" key="1">
    <citation type="submission" date="2019-03" db="EMBL/GenBank/DDBJ databases">
        <title>Genomic Encyclopedia of Type Strains, Phase IV (KMG-IV): sequencing the most valuable type-strain genomes for metagenomic binning, comparative biology and taxonomic classification.</title>
        <authorList>
            <person name="Goeker M."/>
        </authorList>
    </citation>
    <scope>NUCLEOTIDE SEQUENCE [LARGE SCALE GENOMIC DNA]</scope>
    <source>
        <strain evidence="1 2">DSM 5604</strain>
    </source>
</reference>
<accession>A0A4R6X7M5</accession>
<evidence type="ECO:0000313" key="1">
    <source>
        <dbReference type="EMBL" id="TDR15036.1"/>
    </source>
</evidence>
<proteinExistence type="predicted"/>